<dbReference type="PRINTS" id="PR00032">
    <property type="entry name" value="HTHARAC"/>
</dbReference>
<dbReference type="InterPro" id="IPR011006">
    <property type="entry name" value="CheY-like_superfamily"/>
</dbReference>
<dbReference type="OrthoDB" id="2563880at2"/>
<dbReference type="GO" id="GO:0000160">
    <property type="term" value="P:phosphorelay signal transduction system"/>
    <property type="evidence" value="ECO:0007669"/>
    <property type="project" value="InterPro"/>
</dbReference>
<dbReference type="AlphaFoldDB" id="A0A0A1MPM6"/>
<protein>
    <submittedName>
        <fullName evidence="7">Arabinose operon regulatory protein</fullName>
    </submittedName>
</protein>
<name>A0A0A1MPM6_9BACI</name>
<evidence type="ECO:0000256" key="3">
    <source>
        <dbReference type="ARBA" id="ARBA00023163"/>
    </source>
</evidence>
<dbReference type="InterPro" id="IPR018060">
    <property type="entry name" value="HTH_AraC"/>
</dbReference>
<dbReference type="InterPro" id="IPR018062">
    <property type="entry name" value="HTH_AraC-typ_CS"/>
</dbReference>
<dbReference type="InterPro" id="IPR001789">
    <property type="entry name" value="Sig_transdc_resp-reg_receiver"/>
</dbReference>
<keyword evidence="1" id="KW-0805">Transcription regulation</keyword>
<dbReference type="PROSITE" id="PS50110">
    <property type="entry name" value="RESPONSE_REGULATORY"/>
    <property type="match status" value="1"/>
</dbReference>
<keyword evidence="2" id="KW-0238">DNA-binding</keyword>
<comment type="caution">
    <text evidence="4">Lacks conserved residue(s) required for the propagation of feature annotation.</text>
</comment>
<sequence length="513" mass="60724">MFNRIVKLYSITNTYNTIRICESRGEVFNIYKLLLADRDKEELQGIRWLLSKYSFPITNISLTDQITDVLTNLENELPDILCVELDMIPENKWEVVKTFIYRYSGQVIAITAEATFERAMQAMSIKAVDLWVKPLSPSRMKRAIQQAVGNLTAIRKKNTEIEFEQVIRYESLFIDDYVPFHYPVYLLEAEHRETLNDLRVFINQFDFDYKPSVFSTHNCIILVFRHDFPEPLKQAQRFLREWKHVEAGSIVIVVHTGSEDSLFQIYMKLIRMMETTFFIGYEQVLLAEDAQDWVEIDPFLTMEEQRNLIFMLDEGQGDKLKTWLYEEFFDMQSPYLEPGLLRTRLTSILAQVRRFMFRKGITNQDSEVYYKKVFEIILYGPVLYRIVQELILFIHYLFQTVKEQQMYAKADVVESAISYMENHYNYATLSLTEVAEHVGRSPSHLSHILTKKYHQSFREMLIYIRLQKAKELLGSTDESIQNIAVSVGFRNPNYFSRVFKSYTGLTPREWRLR</sequence>
<dbReference type="Pfam" id="PF12833">
    <property type="entry name" value="HTH_18"/>
    <property type="match status" value="1"/>
</dbReference>
<dbReference type="PANTHER" id="PTHR43280:SF28">
    <property type="entry name" value="HTH-TYPE TRANSCRIPTIONAL ACTIVATOR RHAS"/>
    <property type="match status" value="1"/>
</dbReference>
<organism evidence="7 8">
    <name type="scientific">Oceanobacillus oncorhynchi</name>
    <dbReference type="NCBI Taxonomy" id="545501"/>
    <lineage>
        <taxon>Bacteria</taxon>
        <taxon>Bacillati</taxon>
        <taxon>Bacillota</taxon>
        <taxon>Bacilli</taxon>
        <taxon>Bacillales</taxon>
        <taxon>Bacillaceae</taxon>
        <taxon>Oceanobacillus</taxon>
    </lineage>
</organism>
<dbReference type="STRING" id="545501.BN997_00847"/>
<evidence type="ECO:0000256" key="1">
    <source>
        <dbReference type="ARBA" id="ARBA00023015"/>
    </source>
</evidence>
<dbReference type="SMART" id="SM00342">
    <property type="entry name" value="HTH_ARAC"/>
    <property type="match status" value="1"/>
</dbReference>
<accession>A0A0A1MPM6</accession>
<feature type="domain" description="HTH araC/xylS-type" evidence="5">
    <location>
        <begin position="414"/>
        <end position="513"/>
    </location>
</feature>
<dbReference type="Gene3D" id="3.40.50.2300">
    <property type="match status" value="1"/>
</dbReference>
<dbReference type="SUPFAM" id="SSF46689">
    <property type="entry name" value="Homeodomain-like"/>
    <property type="match status" value="1"/>
</dbReference>
<reference evidence="7 8" key="1">
    <citation type="submission" date="2014-11" db="EMBL/GenBank/DDBJ databases">
        <authorList>
            <person name="Urmite Genomes Urmite Genomes"/>
        </authorList>
    </citation>
    <scope>NUCLEOTIDE SEQUENCE [LARGE SCALE GENOMIC DNA]</scope>
    <source>
        <strain evidence="7 8">Oc5</strain>
    </source>
</reference>
<gene>
    <name evidence="7" type="primary">araC_1</name>
    <name evidence="7" type="ORF">BN997_00847</name>
</gene>
<dbReference type="GO" id="GO:0003700">
    <property type="term" value="F:DNA-binding transcription factor activity"/>
    <property type="evidence" value="ECO:0007669"/>
    <property type="project" value="InterPro"/>
</dbReference>
<evidence type="ECO:0000256" key="2">
    <source>
        <dbReference type="ARBA" id="ARBA00023125"/>
    </source>
</evidence>
<dbReference type="Proteomes" id="UP000040453">
    <property type="component" value="Unassembled WGS sequence"/>
</dbReference>
<evidence type="ECO:0000256" key="4">
    <source>
        <dbReference type="PROSITE-ProRule" id="PRU00169"/>
    </source>
</evidence>
<evidence type="ECO:0000259" key="5">
    <source>
        <dbReference type="PROSITE" id="PS01124"/>
    </source>
</evidence>
<evidence type="ECO:0000313" key="7">
    <source>
        <dbReference type="EMBL" id="CEI81031.1"/>
    </source>
</evidence>
<dbReference type="EMBL" id="CDGG01000001">
    <property type="protein sequence ID" value="CEI81031.1"/>
    <property type="molecule type" value="Genomic_DNA"/>
</dbReference>
<dbReference type="PROSITE" id="PS00041">
    <property type="entry name" value="HTH_ARAC_FAMILY_1"/>
    <property type="match status" value="1"/>
</dbReference>
<feature type="domain" description="Response regulatory" evidence="6">
    <location>
        <begin position="32"/>
        <end position="148"/>
    </location>
</feature>
<keyword evidence="8" id="KW-1185">Reference proteome</keyword>
<dbReference type="GO" id="GO:0043565">
    <property type="term" value="F:sequence-specific DNA binding"/>
    <property type="evidence" value="ECO:0007669"/>
    <property type="project" value="InterPro"/>
</dbReference>
<dbReference type="InterPro" id="IPR020449">
    <property type="entry name" value="Tscrpt_reg_AraC-type_HTH"/>
</dbReference>
<keyword evidence="3" id="KW-0804">Transcription</keyword>
<dbReference type="PANTHER" id="PTHR43280">
    <property type="entry name" value="ARAC-FAMILY TRANSCRIPTIONAL REGULATOR"/>
    <property type="match status" value="1"/>
</dbReference>
<dbReference type="InterPro" id="IPR009057">
    <property type="entry name" value="Homeodomain-like_sf"/>
</dbReference>
<proteinExistence type="predicted"/>
<dbReference type="PROSITE" id="PS01124">
    <property type="entry name" value="HTH_ARAC_FAMILY_2"/>
    <property type="match status" value="1"/>
</dbReference>
<evidence type="ECO:0000259" key="6">
    <source>
        <dbReference type="PROSITE" id="PS50110"/>
    </source>
</evidence>
<dbReference type="SUPFAM" id="SSF52172">
    <property type="entry name" value="CheY-like"/>
    <property type="match status" value="1"/>
</dbReference>
<dbReference type="Gene3D" id="1.10.10.60">
    <property type="entry name" value="Homeodomain-like"/>
    <property type="match status" value="2"/>
</dbReference>
<evidence type="ECO:0000313" key="8">
    <source>
        <dbReference type="Proteomes" id="UP000040453"/>
    </source>
</evidence>